<keyword evidence="11" id="KW-1185">Reference proteome</keyword>
<evidence type="ECO:0000256" key="4">
    <source>
        <dbReference type="ARBA" id="ARBA00023040"/>
    </source>
</evidence>
<dbReference type="GeneID" id="102809457"/>
<feature type="transmembrane region" description="Helical" evidence="9">
    <location>
        <begin position="74"/>
        <end position="99"/>
    </location>
</feature>
<comment type="similarity">
    <text evidence="8">Belongs to the G-protein coupled receptor 1 family.</text>
</comment>
<feature type="transmembrane region" description="Helical" evidence="9">
    <location>
        <begin position="42"/>
        <end position="62"/>
    </location>
</feature>
<evidence type="ECO:0000256" key="3">
    <source>
        <dbReference type="ARBA" id="ARBA00022989"/>
    </source>
</evidence>
<evidence type="ECO:0000313" key="12">
    <source>
        <dbReference type="RefSeq" id="XP_006822229.1"/>
    </source>
</evidence>
<evidence type="ECO:0000256" key="9">
    <source>
        <dbReference type="SAM" id="Phobius"/>
    </source>
</evidence>
<evidence type="ECO:0000256" key="8">
    <source>
        <dbReference type="RuleBase" id="RU000688"/>
    </source>
</evidence>
<proteinExistence type="inferred from homology"/>
<evidence type="ECO:0000313" key="11">
    <source>
        <dbReference type="Proteomes" id="UP000694865"/>
    </source>
</evidence>
<keyword evidence="3 9" id="KW-1133">Transmembrane helix</keyword>
<name>A0ABM0MQD8_SACKO</name>
<dbReference type="InterPro" id="IPR017452">
    <property type="entry name" value="GPCR_Rhodpsn_7TM"/>
</dbReference>
<gene>
    <name evidence="12" type="primary">LOC102809457</name>
</gene>
<dbReference type="SUPFAM" id="SSF81321">
    <property type="entry name" value="Family A G protein-coupled receptor-like"/>
    <property type="match status" value="1"/>
</dbReference>
<dbReference type="SMART" id="SM01381">
    <property type="entry name" value="7TM_GPCR_Srsx"/>
    <property type="match status" value="1"/>
</dbReference>
<dbReference type="CDD" id="cd00637">
    <property type="entry name" value="7tm_classA_rhodopsin-like"/>
    <property type="match status" value="1"/>
</dbReference>
<comment type="subcellular location">
    <subcellularLocation>
        <location evidence="1">Membrane</location>
        <topology evidence="1">Multi-pass membrane protein</topology>
    </subcellularLocation>
</comment>
<dbReference type="InterPro" id="IPR000276">
    <property type="entry name" value="GPCR_Rhodpsn"/>
</dbReference>
<dbReference type="PROSITE" id="PS00237">
    <property type="entry name" value="G_PROTEIN_RECEP_F1_1"/>
    <property type="match status" value="1"/>
</dbReference>
<keyword evidence="7 8" id="KW-0807">Transducer</keyword>
<dbReference type="Proteomes" id="UP000694865">
    <property type="component" value="Unplaced"/>
</dbReference>
<keyword evidence="4 8" id="KW-0297">G-protein coupled receptor</keyword>
<organism evidence="11 12">
    <name type="scientific">Saccoglossus kowalevskii</name>
    <name type="common">Acorn worm</name>
    <dbReference type="NCBI Taxonomy" id="10224"/>
    <lineage>
        <taxon>Eukaryota</taxon>
        <taxon>Metazoa</taxon>
        <taxon>Hemichordata</taxon>
        <taxon>Enteropneusta</taxon>
        <taxon>Harrimaniidae</taxon>
        <taxon>Saccoglossus</taxon>
    </lineage>
</organism>
<dbReference type="Gene3D" id="1.20.1070.10">
    <property type="entry name" value="Rhodopsin 7-helix transmembrane proteins"/>
    <property type="match status" value="1"/>
</dbReference>
<sequence>MDNSLLHGLPSNDVNLTQDNSSGFGLLPPIVDSDLQNLINNITLGIAVFGIIANLSYLYVIAKIPRMRTVTNVYLLNLSVADILFLIAMTTYNILILYLMIEVKNPTAACIAVNAILVLPMNASVFTIALVATDRYIAVCHPMKAKRMNTKKQAIWIIILTWLIAPVFSIPSSLVCVIPDSTTLVIVALILQMGPFMLSMLTVIILYMLIVRQMHKRETNTTTKNLELIAKREKRQVITVLIIATFIFFGCVLPFQIKTFFELLIIFGKPMPISFQNYQTLITITIMLLFLNSAINPIIYKTFSSKYRLAFLEAFFCYKCIGSVPKPRRGSLSHSSTYSTERLAGHRIKITNGKMKNGTWL</sequence>
<reference evidence="12" key="1">
    <citation type="submission" date="2025-08" db="UniProtKB">
        <authorList>
            <consortium name="RefSeq"/>
        </authorList>
    </citation>
    <scope>IDENTIFICATION</scope>
    <source>
        <tissue evidence="12">Testes</tissue>
    </source>
</reference>
<accession>A0ABM0MQD8</accession>
<evidence type="ECO:0000256" key="7">
    <source>
        <dbReference type="ARBA" id="ARBA00023224"/>
    </source>
</evidence>
<evidence type="ECO:0000259" key="10">
    <source>
        <dbReference type="PROSITE" id="PS50262"/>
    </source>
</evidence>
<keyword evidence="2 8" id="KW-0812">Transmembrane</keyword>
<evidence type="ECO:0000256" key="2">
    <source>
        <dbReference type="ARBA" id="ARBA00022692"/>
    </source>
</evidence>
<feature type="domain" description="G-protein coupled receptors family 1 profile" evidence="10">
    <location>
        <begin position="53"/>
        <end position="300"/>
    </location>
</feature>
<dbReference type="Pfam" id="PF00001">
    <property type="entry name" value="7tm_1"/>
    <property type="match status" value="1"/>
</dbReference>
<feature type="transmembrane region" description="Helical" evidence="9">
    <location>
        <begin position="184"/>
        <end position="210"/>
    </location>
</feature>
<feature type="transmembrane region" description="Helical" evidence="9">
    <location>
        <begin position="111"/>
        <end position="133"/>
    </location>
</feature>
<dbReference type="PANTHER" id="PTHR24243">
    <property type="entry name" value="G-PROTEIN COUPLED RECEPTOR"/>
    <property type="match status" value="1"/>
</dbReference>
<dbReference type="RefSeq" id="XP_006822229.1">
    <property type="nucleotide sequence ID" value="XM_006822166.1"/>
</dbReference>
<evidence type="ECO:0000256" key="5">
    <source>
        <dbReference type="ARBA" id="ARBA00023136"/>
    </source>
</evidence>
<dbReference type="PANTHER" id="PTHR24243:SF208">
    <property type="entry name" value="PYROKININ-1 RECEPTOR"/>
    <property type="match status" value="1"/>
</dbReference>
<feature type="transmembrane region" description="Helical" evidence="9">
    <location>
        <begin position="154"/>
        <end position="178"/>
    </location>
</feature>
<evidence type="ECO:0000256" key="6">
    <source>
        <dbReference type="ARBA" id="ARBA00023170"/>
    </source>
</evidence>
<dbReference type="PROSITE" id="PS50262">
    <property type="entry name" value="G_PROTEIN_RECEP_F1_2"/>
    <property type="match status" value="1"/>
</dbReference>
<feature type="transmembrane region" description="Helical" evidence="9">
    <location>
        <begin position="277"/>
        <end position="299"/>
    </location>
</feature>
<protein>
    <submittedName>
        <fullName evidence="12">Neuromedin-U receptor 2-like</fullName>
    </submittedName>
</protein>
<dbReference type="PRINTS" id="PR00237">
    <property type="entry name" value="GPCRRHODOPSN"/>
</dbReference>
<evidence type="ECO:0000256" key="1">
    <source>
        <dbReference type="ARBA" id="ARBA00004141"/>
    </source>
</evidence>
<feature type="transmembrane region" description="Helical" evidence="9">
    <location>
        <begin position="237"/>
        <end position="257"/>
    </location>
</feature>
<keyword evidence="5 9" id="KW-0472">Membrane</keyword>
<keyword evidence="6 8" id="KW-0675">Receptor</keyword>